<keyword evidence="2" id="KW-1185">Reference proteome</keyword>
<dbReference type="EMBL" id="JACEIB010000001">
    <property type="protein sequence ID" value="MBA2932587.1"/>
    <property type="molecule type" value="Genomic_DNA"/>
</dbReference>
<dbReference type="AlphaFoldDB" id="A0A838L0L4"/>
<dbReference type="Proteomes" id="UP000570166">
    <property type="component" value="Unassembled WGS sequence"/>
</dbReference>
<comment type="caution">
    <text evidence="1">The sequence shown here is derived from an EMBL/GenBank/DDBJ whole genome shotgun (WGS) entry which is preliminary data.</text>
</comment>
<proteinExistence type="predicted"/>
<name>A0A838L0L4_9SPHN</name>
<reference evidence="1 2" key="1">
    <citation type="submission" date="2020-07" db="EMBL/GenBank/DDBJ databases">
        <authorList>
            <person name="Sun Q."/>
        </authorList>
    </citation>
    <scope>NUCLEOTIDE SEQUENCE [LARGE SCALE GENOMIC DNA]</scope>
    <source>
        <strain evidence="1 2">CGMCC 1.13654</strain>
    </source>
</reference>
<organism evidence="1 2">
    <name type="scientific">Sphingomonas chungangi</name>
    <dbReference type="NCBI Taxonomy" id="2683589"/>
    <lineage>
        <taxon>Bacteria</taxon>
        <taxon>Pseudomonadati</taxon>
        <taxon>Pseudomonadota</taxon>
        <taxon>Alphaproteobacteria</taxon>
        <taxon>Sphingomonadales</taxon>
        <taxon>Sphingomonadaceae</taxon>
        <taxon>Sphingomonas</taxon>
    </lineage>
</organism>
<evidence type="ECO:0000313" key="2">
    <source>
        <dbReference type="Proteomes" id="UP000570166"/>
    </source>
</evidence>
<protein>
    <submittedName>
        <fullName evidence="1">Uncharacterized protein</fullName>
    </submittedName>
</protein>
<accession>A0A838L0L4</accession>
<evidence type="ECO:0000313" key="1">
    <source>
        <dbReference type="EMBL" id="MBA2932587.1"/>
    </source>
</evidence>
<sequence>MSRVRYHRAESFFRTLERVRCGRTSDTLYLAGIVAQLGLSAHLLDVGFPDDWCARHIGLRVTKALTYANATGFGHECADMARLADVLTPYWVWRRPHLDGEPTPDNGGFTIEQIQPLLRALLERVHSVTGHPRPNGWHQRRDDRA</sequence>
<gene>
    <name evidence="1" type="ORF">HZF05_00635</name>
</gene>